<dbReference type="Gene3D" id="3.60.40.10">
    <property type="entry name" value="PPM-type phosphatase domain"/>
    <property type="match status" value="1"/>
</dbReference>
<proteinExistence type="predicted"/>
<name>A0A1G2L020_9BACT</name>
<organism evidence="1 2">
    <name type="scientific">Candidatus Sungbacteria bacterium RIFCSPHIGHO2_02_FULL_52_23</name>
    <dbReference type="NCBI Taxonomy" id="1802274"/>
    <lineage>
        <taxon>Bacteria</taxon>
        <taxon>Candidatus Sungiibacteriota</taxon>
    </lineage>
</organism>
<evidence type="ECO:0000313" key="2">
    <source>
        <dbReference type="Proteomes" id="UP000178510"/>
    </source>
</evidence>
<dbReference type="InterPro" id="IPR036457">
    <property type="entry name" value="PPM-type-like_dom_sf"/>
</dbReference>
<dbReference type="EMBL" id="MHQM01000013">
    <property type="protein sequence ID" value="OHA04091.1"/>
    <property type="molecule type" value="Genomic_DNA"/>
</dbReference>
<sequence>MPKLRVLSFHQDNTKKRPNDDFYAYLEREQVFAVADGVSRTWKHGDPEELRSAKPAAASFCEELTRRLAEKKPVTEAFARANAAVKQVNLCVGITSQTVDYLVRDYLCCVGVGVKLEGNRLWYGCLGDSRVMVCGSDLSIKWMSLDTVEKPEKFRDQRVLDWDLNEREKWQLWRETLRNPSRRWEMTYGALTGEEQALEYLETGSIELACGDVVLLFSDGVTPFISDPRSSFLAQIRDLLQDRADRDVCEARIKEYLKAATESLALQKVENLNDDRTFIALSLV</sequence>
<dbReference type="Proteomes" id="UP000178510">
    <property type="component" value="Unassembled WGS sequence"/>
</dbReference>
<comment type="caution">
    <text evidence="1">The sequence shown here is derived from an EMBL/GenBank/DDBJ whole genome shotgun (WGS) entry which is preliminary data.</text>
</comment>
<reference evidence="1 2" key="1">
    <citation type="journal article" date="2016" name="Nat. Commun.">
        <title>Thousands of microbial genomes shed light on interconnected biogeochemical processes in an aquifer system.</title>
        <authorList>
            <person name="Anantharaman K."/>
            <person name="Brown C.T."/>
            <person name="Hug L.A."/>
            <person name="Sharon I."/>
            <person name="Castelle C.J."/>
            <person name="Probst A.J."/>
            <person name="Thomas B.C."/>
            <person name="Singh A."/>
            <person name="Wilkins M.J."/>
            <person name="Karaoz U."/>
            <person name="Brodie E.L."/>
            <person name="Williams K.H."/>
            <person name="Hubbard S.S."/>
            <person name="Banfield J.F."/>
        </authorList>
    </citation>
    <scope>NUCLEOTIDE SEQUENCE [LARGE SCALE GENOMIC DNA]</scope>
</reference>
<protein>
    <recommendedName>
        <fullName evidence="3">PPM-type phosphatase domain-containing protein</fullName>
    </recommendedName>
</protein>
<evidence type="ECO:0008006" key="3">
    <source>
        <dbReference type="Google" id="ProtNLM"/>
    </source>
</evidence>
<dbReference type="AlphaFoldDB" id="A0A1G2L020"/>
<dbReference type="SUPFAM" id="SSF81606">
    <property type="entry name" value="PP2C-like"/>
    <property type="match status" value="1"/>
</dbReference>
<gene>
    <name evidence="1" type="ORF">A3J58_02540</name>
</gene>
<evidence type="ECO:0000313" key="1">
    <source>
        <dbReference type="EMBL" id="OHA04091.1"/>
    </source>
</evidence>
<accession>A0A1G2L020</accession>